<name>A0A183K7D0_9TREM</name>
<dbReference type="Proteomes" id="UP000279833">
    <property type="component" value="Unassembled WGS sequence"/>
</dbReference>
<feature type="region of interest" description="Disordered" evidence="1">
    <location>
        <begin position="17"/>
        <end position="55"/>
    </location>
</feature>
<feature type="compositionally biased region" description="Basic and acidic residues" evidence="1">
    <location>
        <begin position="17"/>
        <end position="38"/>
    </location>
</feature>
<evidence type="ECO:0000313" key="2">
    <source>
        <dbReference type="EMBL" id="VDP42088.1"/>
    </source>
</evidence>
<evidence type="ECO:0000313" key="3">
    <source>
        <dbReference type="Proteomes" id="UP000279833"/>
    </source>
</evidence>
<sequence>MTVEKAATQGDKKLYDTKKLTGKYSKPERQVTDKEGKPITEIQEQKPATFNPPDIEAAHTDIRTDVTRPMIEEIGMAIIQIKSGKAAELDSIPAEALKSHIEVTANTLHFLFKMIWEEEQVLEDWEEGHLIKMPRKRDLSKCENYRGITLLSVLGKVFDSVAERDERFSRRPTSRSTDRIP</sequence>
<accession>A0A183K7D0</accession>
<reference evidence="4" key="1">
    <citation type="submission" date="2016-06" db="UniProtKB">
        <authorList>
            <consortium name="WormBaseParasite"/>
        </authorList>
    </citation>
    <scope>IDENTIFICATION</scope>
</reference>
<gene>
    <name evidence="2" type="ORF">SCUD_LOCUS10907</name>
</gene>
<evidence type="ECO:0000313" key="4">
    <source>
        <dbReference type="WBParaSite" id="SCUD_0001090701-mRNA-1"/>
    </source>
</evidence>
<organism evidence="4">
    <name type="scientific">Schistosoma curassoni</name>
    <dbReference type="NCBI Taxonomy" id="6186"/>
    <lineage>
        <taxon>Eukaryota</taxon>
        <taxon>Metazoa</taxon>
        <taxon>Spiralia</taxon>
        <taxon>Lophotrochozoa</taxon>
        <taxon>Platyhelminthes</taxon>
        <taxon>Trematoda</taxon>
        <taxon>Digenea</taxon>
        <taxon>Strigeidida</taxon>
        <taxon>Schistosomatoidea</taxon>
        <taxon>Schistosomatidae</taxon>
        <taxon>Schistosoma</taxon>
    </lineage>
</organism>
<dbReference type="AlphaFoldDB" id="A0A183K7D0"/>
<reference evidence="2 3" key="2">
    <citation type="submission" date="2018-11" db="EMBL/GenBank/DDBJ databases">
        <authorList>
            <consortium name="Pathogen Informatics"/>
        </authorList>
    </citation>
    <scope>NUCLEOTIDE SEQUENCE [LARGE SCALE GENOMIC DNA]</scope>
    <source>
        <strain evidence="2">Dakar</strain>
        <strain evidence="3">Dakar, Senegal</strain>
    </source>
</reference>
<proteinExistence type="predicted"/>
<dbReference type="WBParaSite" id="SCUD_0001090701-mRNA-1">
    <property type="protein sequence ID" value="SCUD_0001090701-mRNA-1"/>
    <property type="gene ID" value="SCUD_0001090701"/>
</dbReference>
<protein>
    <submittedName>
        <fullName evidence="4">DUF5681 domain-containing protein</fullName>
    </submittedName>
</protein>
<dbReference type="EMBL" id="UZAK01034070">
    <property type="protein sequence ID" value="VDP42088.1"/>
    <property type="molecule type" value="Genomic_DNA"/>
</dbReference>
<keyword evidence="3" id="KW-1185">Reference proteome</keyword>
<dbReference type="PANTHER" id="PTHR19446">
    <property type="entry name" value="REVERSE TRANSCRIPTASES"/>
    <property type="match status" value="1"/>
</dbReference>
<evidence type="ECO:0000256" key="1">
    <source>
        <dbReference type="SAM" id="MobiDB-lite"/>
    </source>
</evidence>